<evidence type="ECO:0000313" key="1">
    <source>
        <dbReference type="EMBL" id="OPJ84170.1"/>
    </source>
</evidence>
<comment type="caution">
    <text evidence="1">The sequence shown here is derived from an EMBL/GenBank/DDBJ whole genome shotgun (WGS) entry which is preliminary data.</text>
</comment>
<dbReference type="Proteomes" id="UP000190648">
    <property type="component" value="Unassembled WGS sequence"/>
</dbReference>
<reference evidence="1 2" key="1">
    <citation type="submission" date="2016-02" db="EMBL/GenBank/DDBJ databases">
        <title>Band-tailed pigeon sequencing and assembly.</title>
        <authorList>
            <person name="Soares A.E."/>
            <person name="Novak B.J."/>
            <person name="Rice E.S."/>
            <person name="O'Connell B."/>
            <person name="Chang D."/>
            <person name="Weber S."/>
            <person name="Shapiro B."/>
        </authorList>
    </citation>
    <scope>NUCLEOTIDE SEQUENCE [LARGE SCALE GENOMIC DNA]</scope>
    <source>
        <strain evidence="1">BTP2013</strain>
        <tissue evidence="1">Blood</tissue>
    </source>
</reference>
<protein>
    <submittedName>
        <fullName evidence="1">Uncharacterized protein</fullName>
    </submittedName>
</protein>
<sequence length="70" mass="7925">MGAYTAHFSLFGEERINSFTAGQYSQEKMPSCRGERQQKLKSAGSWGVRLLGWEDSERFPALKKNQGRAL</sequence>
<dbReference type="EMBL" id="LSYS01003057">
    <property type="protein sequence ID" value="OPJ84170.1"/>
    <property type="molecule type" value="Genomic_DNA"/>
</dbReference>
<dbReference type="AlphaFoldDB" id="A0A1V4KI70"/>
<organism evidence="1 2">
    <name type="scientific">Patagioenas fasciata monilis</name>
    <dbReference type="NCBI Taxonomy" id="372326"/>
    <lineage>
        <taxon>Eukaryota</taxon>
        <taxon>Metazoa</taxon>
        <taxon>Chordata</taxon>
        <taxon>Craniata</taxon>
        <taxon>Vertebrata</taxon>
        <taxon>Euteleostomi</taxon>
        <taxon>Archelosauria</taxon>
        <taxon>Archosauria</taxon>
        <taxon>Dinosauria</taxon>
        <taxon>Saurischia</taxon>
        <taxon>Theropoda</taxon>
        <taxon>Coelurosauria</taxon>
        <taxon>Aves</taxon>
        <taxon>Neognathae</taxon>
        <taxon>Neoaves</taxon>
        <taxon>Columbimorphae</taxon>
        <taxon>Columbiformes</taxon>
        <taxon>Columbidae</taxon>
        <taxon>Patagioenas</taxon>
    </lineage>
</organism>
<gene>
    <name evidence="1" type="ORF">AV530_015653</name>
</gene>
<name>A0A1V4KI70_PATFA</name>
<keyword evidence="2" id="KW-1185">Reference proteome</keyword>
<evidence type="ECO:0000313" key="2">
    <source>
        <dbReference type="Proteomes" id="UP000190648"/>
    </source>
</evidence>
<accession>A0A1V4KI70</accession>
<proteinExistence type="predicted"/>